<keyword evidence="2" id="KW-1185">Reference proteome</keyword>
<name>A0A9D4N2F1_DREPO</name>
<protein>
    <submittedName>
        <fullName evidence="1">Uncharacterized protein</fullName>
    </submittedName>
</protein>
<evidence type="ECO:0000313" key="2">
    <source>
        <dbReference type="Proteomes" id="UP000828390"/>
    </source>
</evidence>
<proteinExistence type="predicted"/>
<gene>
    <name evidence="1" type="ORF">DPMN_010055</name>
</gene>
<dbReference type="EMBL" id="JAIWYP010000001">
    <property type="protein sequence ID" value="KAH3886054.1"/>
    <property type="molecule type" value="Genomic_DNA"/>
</dbReference>
<evidence type="ECO:0000313" key="1">
    <source>
        <dbReference type="EMBL" id="KAH3886054.1"/>
    </source>
</evidence>
<reference evidence="1" key="1">
    <citation type="journal article" date="2019" name="bioRxiv">
        <title>The Genome of the Zebra Mussel, Dreissena polymorpha: A Resource for Invasive Species Research.</title>
        <authorList>
            <person name="McCartney M.A."/>
            <person name="Auch B."/>
            <person name="Kono T."/>
            <person name="Mallez S."/>
            <person name="Zhang Y."/>
            <person name="Obille A."/>
            <person name="Becker A."/>
            <person name="Abrahante J.E."/>
            <person name="Garbe J."/>
            <person name="Badalamenti J.P."/>
            <person name="Herman A."/>
            <person name="Mangelson H."/>
            <person name="Liachko I."/>
            <person name="Sullivan S."/>
            <person name="Sone E.D."/>
            <person name="Koren S."/>
            <person name="Silverstein K.A.T."/>
            <person name="Beckman K.B."/>
            <person name="Gohl D.M."/>
        </authorList>
    </citation>
    <scope>NUCLEOTIDE SEQUENCE</scope>
    <source>
        <strain evidence="1">Duluth1</strain>
        <tissue evidence="1">Whole animal</tissue>
    </source>
</reference>
<dbReference type="AlphaFoldDB" id="A0A9D4N2F1"/>
<organism evidence="1 2">
    <name type="scientific">Dreissena polymorpha</name>
    <name type="common">Zebra mussel</name>
    <name type="synonym">Mytilus polymorpha</name>
    <dbReference type="NCBI Taxonomy" id="45954"/>
    <lineage>
        <taxon>Eukaryota</taxon>
        <taxon>Metazoa</taxon>
        <taxon>Spiralia</taxon>
        <taxon>Lophotrochozoa</taxon>
        <taxon>Mollusca</taxon>
        <taxon>Bivalvia</taxon>
        <taxon>Autobranchia</taxon>
        <taxon>Heteroconchia</taxon>
        <taxon>Euheterodonta</taxon>
        <taxon>Imparidentia</taxon>
        <taxon>Neoheterodontei</taxon>
        <taxon>Myida</taxon>
        <taxon>Dreissenoidea</taxon>
        <taxon>Dreissenidae</taxon>
        <taxon>Dreissena</taxon>
    </lineage>
</organism>
<dbReference type="Proteomes" id="UP000828390">
    <property type="component" value="Unassembled WGS sequence"/>
</dbReference>
<comment type="caution">
    <text evidence="1">The sequence shown here is derived from an EMBL/GenBank/DDBJ whole genome shotgun (WGS) entry which is preliminary data.</text>
</comment>
<sequence>MIRILQVRILRIIPGTNIKHSYSKGYAETTKRDGTMDFQPAIVISYVMSLGTAVKKIINIKSTRGRVGCLIDIRFLANILTIDTTYRYTEEDSLLLLSANVSGQTSKLKTFVNVIPNI</sequence>
<reference evidence="1" key="2">
    <citation type="submission" date="2020-11" db="EMBL/GenBank/DDBJ databases">
        <authorList>
            <person name="McCartney M.A."/>
            <person name="Auch B."/>
            <person name="Kono T."/>
            <person name="Mallez S."/>
            <person name="Becker A."/>
            <person name="Gohl D.M."/>
            <person name="Silverstein K.A.T."/>
            <person name="Koren S."/>
            <person name="Bechman K.B."/>
            <person name="Herman A."/>
            <person name="Abrahante J.E."/>
            <person name="Garbe J."/>
        </authorList>
    </citation>
    <scope>NUCLEOTIDE SEQUENCE</scope>
    <source>
        <strain evidence="1">Duluth1</strain>
        <tissue evidence="1">Whole animal</tissue>
    </source>
</reference>
<accession>A0A9D4N2F1</accession>